<sequence length="148" mass="15930">MTQANTSKIFDLDRDEQDKTAAEEPIRIAVAVDDEGNDVCGFFVAGKNSSAYQKESQRIRAAALRRASNRKGVSDSSTEAGSVALAKSIDDSELSLASAIAIDWFGFARNNVPVPFDRAVASGLLAKYPTWREKIIAAVEADANFTKA</sequence>
<evidence type="ECO:0000256" key="1">
    <source>
        <dbReference type="SAM" id="MobiDB-lite"/>
    </source>
</evidence>
<proteinExistence type="predicted"/>
<protein>
    <submittedName>
        <fullName evidence="2">Uncharacterized protein</fullName>
    </submittedName>
</protein>
<dbReference type="EMBL" id="LR797210">
    <property type="protein sequence ID" value="CAB4194519.1"/>
    <property type="molecule type" value="Genomic_DNA"/>
</dbReference>
<gene>
    <name evidence="2" type="ORF">UFOVP1254_100</name>
</gene>
<organism evidence="2">
    <name type="scientific">uncultured Caudovirales phage</name>
    <dbReference type="NCBI Taxonomy" id="2100421"/>
    <lineage>
        <taxon>Viruses</taxon>
        <taxon>Duplodnaviria</taxon>
        <taxon>Heunggongvirae</taxon>
        <taxon>Uroviricota</taxon>
        <taxon>Caudoviricetes</taxon>
        <taxon>Peduoviridae</taxon>
        <taxon>Maltschvirus</taxon>
        <taxon>Maltschvirus maltsch</taxon>
    </lineage>
</organism>
<evidence type="ECO:0000313" key="2">
    <source>
        <dbReference type="EMBL" id="CAB4194519.1"/>
    </source>
</evidence>
<feature type="region of interest" description="Disordered" evidence="1">
    <location>
        <begin position="1"/>
        <end position="20"/>
    </location>
</feature>
<accession>A0A6J5RBY6</accession>
<reference evidence="2" key="1">
    <citation type="submission" date="2020-05" db="EMBL/GenBank/DDBJ databases">
        <authorList>
            <person name="Chiriac C."/>
            <person name="Salcher M."/>
            <person name="Ghai R."/>
            <person name="Kavagutti S V."/>
        </authorList>
    </citation>
    <scope>NUCLEOTIDE SEQUENCE</scope>
</reference>
<name>A0A6J5RBY6_9CAUD</name>
<feature type="compositionally biased region" description="Basic and acidic residues" evidence="1">
    <location>
        <begin position="10"/>
        <end position="20"/>
    </location>
</feature>